<dbReference type="RefSeq" id="WP_345267264.1">
    <property type="nucleotide sequence ID" value="NZ_BAABIM010000003.1"/>
</dbReference>
<sequence length="494" mass="53503">MGGGVTAVAVGSGGDDGEPSSQQDTGAPDPDSEDTSETGVDPGEPEQADPVEEPERITLGPNDYLSPCQLVTLDDVTTIFGRLGPRGYVRQQIIEESMSPAVFRRETDTLSRAIDTTCTYNFGDDDVTSLTVRVDQHRSAREAAARKRYTARLGSGAELRKIKREVTLEGFEWLIDATEELAEDGGGVPVRGDDSLLYIAGRGSYLTQARNAAVSFEYGPLSFDPGPLSERERRFQDPRMLRLARLVARRVADPDLPQDRGPSNPDGREEFAPGVPHVDACAVLSAAFHEALTGKRPDPGAETSSLPVDTAARKRQGTTAISRTGRNECSRRTSGVGEGANRTTGADSTLVVQYARTPEEGETLLEEVIINRYFDEEDEARFTVRDLIASRLVTPQTIEGVDTMYLFDSEASTGKENRSLAAFVRVGSRVFTITGFRPSKDSLDLKYPTVQGFRDAAEVLAAELPEISPETPVDASPQAAEPEDPEEQPSSADQ</sequence>
<evidence type="ECO:0000313" key="3">
    <source>
        <dbReference type="Proteomes" id="UP001500621"/>
    </source>
</evidence>
<organism evidence="2 3">
    <name type="scientific">Nocardioides nanhaiensis</name>
    <dbReference type="NCBI Taxonomy" id="1476871"/>
    <lineage>
        <taxon>Bacteria</taxon>
        <taxon>Bacillati</taxon>
        <taxon>Actinomycetota</taxon>
        <taxon>Actinomycetes</taxon>
        <taxon>Propionibacteriales</taxon>
        <taxon>Nocardioidaceae</taxon>
        <taxon>Nocardioides</taxon>
    </lineage>
</organism>
<dbReference type="EMBL" id="BAABIM010000003">
    <property type="protein sequence ID" value="GAA4690068.1"/>
    <property type="molecule type" value="Genomic_DNA"/>
</dbReference>
<evidence type="ECO:0000256" key="1">
    <source>
        <dbReference type="SAM" id="MobiDB-lite"/>
    </source>
</evidence>
<evidence type="ECO:0000313" key="2">
    <source>
        <dbReference type="EMBL" id="GAA4690068.1"/>
    </source>
</evidence>
<feature type="compositionally biased region" description="Low complexity" evidence="1">
    <location>
        <begin position="1"/>
        <end position="10"/>
    </location>
</feature>
<dbReference type="Proteomes" id="UP001500621">
    <property type="component" value="Unassembled WGS sequence"/>
</dbReference>
<feature type="region of interest" description="Disordered" evidence="1">
    <location>
        <begin position="293"/>
        <end position="343"/>
    </location>
</feature>
<keyword evidence="3" id="KW-1185">Reference proteome</keyword>
<comment type="caution">
    <text evidence="2">The sequence shown here is derived from an EMBL/GenBank/DDBJ whole genome shotgun (WGS) entry which is preliminary data.</text>
</comment>
<protein>
    <submittedName>
        <fullName evidence="2">Uncharacterized protein</fullName>
    </submittedName>
</protein>
<proteinExistence type="predicted"/>
<feature type="region of interest" description="Disordered" evidence="1">
    <location>
        <begin position="461"/>
        <end position="494"/>
    </location>
</feature>
<name>A0ABP8WID5_9ACTN</name>
<feature type="region of interest" description="Disordered" evidence="1">
    <location>
        <begin position="1"/>
        <end position="64"/>
    </location>
</feature>
<feature type="compositionally biased region" description="Acidic residues" evidence="1">
    <location>
        <begin position="43"/>
        <end position="52"/>
    </location>
</feature>
<gene>
    <name evidence="2" type="ORF">GCM10023226_29940</name>
</gene>
<reference evidence="3" key="1">
    <citation type="journal article" date="2019" name="Int. J. Syst. Evol. Microbiol.">
        <title>The Global Catalogue of Microorganisms (GCM) 10K type strain sequencing project: providing services to taxonomists for standard genome sequencing and annotation.</title>
        <authorList>
            <consortium name="The Broad Institute Genomics Platform"/>
            <consortium name="The Broad Institute Genome Sequencing Center for Infectious Disease"/>
            <person name="Wu L."/>
            <person name="Ma J."/>
        </authorList>
    </citation>
    <scope>NUCLEOTIDE SEQUENCE [LARGE SCALE GENOMIC DNA]</scope>
    <source>
        <strain evidence="3">JCM 18127</strain>
    </source>
</reference>
<accession>A0ABP8WID5</accession>
<feature type="region of interest" description="Disordered" evidence="1">
    <location>
        <begin position="252"/>
        <end position="273"/>
    </location>
</feature>